<accession>A0A7U6JGY1</accession>
<evidence type="ECO:0000256" key="1">
    <source>
        <dbReference type="SAM" id="MobiDB-lite"/>
    </source>
</evidence>
<evidence type="ECO:0008006" key="4">
    <source>
        <dbReference type="Google" id="ProtNLM"/>
    </source>
</evidence>
<feature type="region of interest" description="Disordered" evidence="1">
    <location>
        <begin position="1"/>
        <end position="33"/>
    </location>
</feature>
<protein>
    <recommendedName>
        <fullName evidence="4">Sel1 repeat family protein</fullName>
    </recommendedName>
</protein>
<dbReference type="KEGG" id="tbn:TBH_C0381"/>
<sequence>MPDSKRNFGLVKKKKSNLNGRSELQGSSNKNSTINESESIELIQNMIQEKNELQKTVLGGKLSINEIDDLISLSENGDIIASSVLLEAYVGCSHYNNSDANHKPSVCSNIDNIGKKNKDDDTHPFFIIEKAALEGSIQAQYEYWRALKHALEEKIINPLLDRDRWSERRNNGLYWQVGFAENNVIEANITLALDYYSGQILEKDYSNTIYYATRALSLDPSLDYMHKLIDSAAEKIENNEAGNN</sequence>
<reference evidence="2 3" key="1">
    <citation type="journal article" date="2014" name="PLoS ONE">
        <title>Physiological and genomic features of a novel sulfur-oxidizing gammaproteobacterium belonging to a previously uncultivated symbiotic lineage isolated from a hydrothermal vent.</title>
        <authorList>
            <person name="Nunoura T."/>
            <person name="Takaki Y."/>
            <person name="Kazama H."/>
            <person name="Kakuta J."/>
            <person name="Shimamura S."/>
            <person name="Makita H."/>
            <person name="Hirai M."/>
            <person name="Miyazaki M."/>
            <person name="Takai K."/>
        </authorList>
    </citation>
    <scope>NUCLEOTIDE SEQUENCE [LARGE SCALE GENOMIC DNA]</scope>
    <source>
        <strain evidence="2 3">Hiromi1</strain>
    </source>
</reference>
<name>A0A7U6JGY1_9GAMM</name>
<dbReference type="AlphaFoldDB" id="A0A7U6JGY1"/>
<evidence type="ECO:0000313" key="3">
    <source>
        <dbReference type="Proteomes" id="UP000031631"/>
    </source>
</evidence>
<dbReference type="EMBL" id="AP012273">
    <property type="protein sequence ID" value="BAO43327.1"/>
    <property type="molecule type" value="Genomic_DNA"/>
</dbReference>
<proteinExistence type="predicted"/>
<keyword evidence="3" id="KW-1185">Reference proteome</keyword>
<feature type="compositionally biased region" description="Polar residues" evidence="1">
    <location>
        <begin position="17"/>
        <end position="33"/>
    </location>
</feature>
<evidence type="ECO:0000313" key="2">
    <source>
        <dbReference type="EMBL" id="BAO43327.1"/>
    </source>
</evidence>
<organism evidence="2 3">
    <name type="scientific">Thiolapillus brandeum</name>
    <dbReference type="NCBI Taxonomy" id="1076588"/>
    <lineage>
        <taxon>Bacteria</taxon>
        <taxon>Pseudomonadati</taxon>
        <taxon>Pseudomonadota</taxon>
        <taxon>Gammaproteobacteria</taxon>
        <taxon>Chromatiales</taxon>
        <taxon>Sedimenticolaceae</taxon>
        <taxon>Thiolapillus</taxon>
    </lineage>
</organism>
<dbReference type="Proteomes" id="UP000031631">
    <property type="component" value="Chromosome"/>
</dbReference>
<gene>
    <name evidence="2" type="ORF">TBH_C0381</name>
</gene>